<dbReference type="Gene3D" id="1.10.260.40">
    <property type="entry name" value="lambda repressor-like DNA-binding domains"/>
    <property type="match status" value="1"/>
</dbReference>
<protein>
    <recommendedName>
        <fullName evidence="1">HTH cro/C1-type domain-containing protein</fullName>
    </recommendedName>
</protein>
<reference evidence="2 3" key="1">
    <citation type="submission" date="2016-06" db="EMBL/GenBank/DDBJ databases">
        <title>Draft genome sequence of Flavobacterium succinicans strain DD5b.</title>
        <authorList>
            <person name="Poehlein A."/>
            <person name="Daniel R."/>
            <person name="Simeonova D.D."/>
        </authorList>
    </citation>
    <scope>NUCLEOTIDE SEQUENCE [LARGE SCALE GENOMIC DNA]</scope>
    <source>
        <strain evidence="2 3">DD5b</strain>
    </source>
</reference>
<dbReference type="EMBL" id="JMTM01000013">
    <property type="protein sequence ID" value="OAZ05239.1"/>
    <property type="molecule type" value="Genomic_DNA"/>
</dbReference>
<evidence type="ECO:0000313" key="3">
    <source>
        <dbReference type="Proteomes" id="UP000093807"/>
    </source>
</evidence>
<dbReference type="GO" id="GO:0003677">
    <property type="term" value="F:DNA binding"/>
    <property type="evidence" value="ECO:0007669"/>
    <property type="project" value="InterPro"/>
</dbReference>
<dbReference type="AlphaFoldDB" id="A0A199XV98"/>
<evidence type="ECO:0000259" key="1">
    <source>
        <dbReference type="Pfam" id="PF13443"/>
    </source>
</evidence>
<evidence type="ECO:0000313" key="2">
    <source>
        <dbReference type="EMBL" id="OAZ05239.1"/>
    </source>
</evidence>
<dbReference type="InterPro" id="IPR010982">
    <property type="entry name" value="Lambda_DNA-bd_dom_sf"/>
</dbReference>
<dbReference type="Proteomes" id="UP000093807">
    <property type="component" value="Unassembled WGS sequence"/>
</dbReference>
<dbReference type="RefSeq" id="WP_157490508.1">
    <property type="nucleotide sequence ID" value="NZ_JMTM01000013.1"/>
</dbReference>
<dbReference type="Pfam" id="PF13443">
    <property type="entry name" value="HTH_26"/>
    <property type="match status" value="1"/>
</dbReference>
<organism evidence="2 3">
    <name type="scientific">Flavobacterium succinicans</name>
    <dbReference type="NCBI Taxonomy" id="29536"/>
    <lineage>
        <taxon>Bacteria</taxon>
        <taxon>Pseudomonadati</taxon>
        <taxon>Bacteroidota</taxon>
        <taxon>Flavobacteriia</taxon>
        <taxon>Flavobacteriales</taxon>
        <taxon>Flavobacteriaceae</taxon>
        <taxon>Flavobacterium</taxon>
    </lineage>
</organism>
<proteinExistence type="predicted"/>
<name>A0A199XV98_9FLAO</name>
<dbReference type="InterPro" id="IPR001387">
    <property type="entry name" value="Cro/C1-type_HTH"/>
</dbReference>
<gene>
    <name evidence="2" type="ORF">FLB_03300</name>
</gene>
<feature type="domain" description="HTH cro/C1-type" evidence="1">
    <location>
        <begin position="7"/>
        <end position="46"/>
    </location>
</feature>
<accession>A0A199XV98</accession>
<dbReference type="PATRIC" id="fig|29536.5.peg.350"/>
<dbReference type="OrthoDB" id="679419at2"/>
<sequence>MLFGVFNEKTVRRIANDKNYTITLYTLNKICEARNLKLSDFFKLIDK</sequence>
<comment type="caution">
    <text evidence="2">The sequence shown here is derived from an EMBL/GenBank/DDBJ whole genome shotgun (WGS) entry which is preliminary data.</text>
</comment>
<keyword evidence="3" id="KW-1185">Reference proteome</keyword>